<dbReference type="Proteomes" id="UP000094056">
    <property type="component" value="Unassembled WGS sequence"/>
</dbReference>
<name>A0A1E3X4I6_9BACT</name>
<evidence type="ECO:0000313" key="1">
    <source>
        <dbReference type="EMBL" id="ODS30459.1"/>
    </source>
</evidence>
<comment type="caution">
    <text evidence="1">The sequence shown here is derived from an EMBL/GenBank/DDBJ whole genome shotgun (WGS) entry which is preliminary data.</text>
</comment>
<organism evidence="1 2">
    <name type="scientific">Candidatus Scalindua rubra</name>
    <dbReference type="NCBI Taxonomy" id="1872076"/>
    <lineage>
        <taxon>Bacteria</taxon>
        <taxon>Pseudomonadati</taxon>
        <taxon>Planctomycetota</taxon>
        <taxon>Candidatus Brocadiia</taxon>
        <taxon>Candidatus Brocadiales</taxon>
        <taxon>Candidatus Scalinduaceae</taxon>
        <taxon>Candidatus Scalindua</taxon>
    </lineage>
</organism>
<accession>A0A1E3X4I6</accession>
<protein>
    <submittedName>
        <fullName evidence="1">Uncharacterized protein</fullName>
    </submittedName>
</protein>
<evidence type="ECO:0000313" key="2">
    <source>
        <dbReference type="Proteomes" id="UP000094056"/>
    </source>
</evidence>
<sequence>MWMLISNDVCLENKERKIKEILHYFDFALSCSLRM</sequence>
<gene>
    <name evidence="1" type="ORF">SCARUB_04440</name>
</gene>
<reference evidence="1 2" key="1">
    <citation type="submission" date="2016-07" db="EMBL/GenBank/DDBJ databases">
        <title>Draft genome of Scalindua rubra, obtained from a brine-seawater interface in the Red Sea, sheds light on salt adaptation in anammox bacteria.</title>
        <authorList>
            <person name="Speth D.R."/>
            <person name="Lagkouvardos I."/>
            <person name="Wang Y."/>
            <person name="Qian P.-Y."/>
            <person name="Dutilh B.E."/>
            <person name="Jetten M.S."/>
        </authorList>
    </citation>
    <scope>NUCLEOTIDE SEQUENCE [LARGE SCALE GENOMIC DNA]</scope>
    <source>
        <strain evidence="1">BSI-1</strain>
    </source>
</reference>
<proteinExistence type="predicted"/>
<dbReference type="EMBL" id="MAYW01000222">
    <property type="protein sequence ID" value="ODS30459.1"/>
    <property type="molecule type" value="Genomic_DNA"/>
</dbReference>
<dbReference type="AlphaFoldDB" id="A0A1E3X4I6"/>